<comment type="caution">
    <text evidence="1">The sequence shown here is derived from an EMBL/GenBank/DDBJ whole genome shotgun (WGS) entry which is preliminary data.</text>
</comment>
<accession>A0ABT8RFS6</accession>
<sequence length="172" mass="20429">MSAYAVGQNLPSFFPPGYELCRASFTPQFLDLIYWLPSYQTDNMHTWEHAHLQYGVYEANHIPFLLFHFPAKGWRFDISLNAYAMHEDLFDSWLQSQQNTMQLLLSDCYSNVLLEVRTIEVDPYITNYIRKKLKEQKRHYPNAIDVQKRIEQIMDSTPTEEMMKKITMHKAI</sequence>
<dbReference type="Proteomes" id="UP001168528">
    <property type="component" value="Unassembled WGS sequence"/>
</dbReference>
<organism evidence="1 2">
    <name type="scientific">Rhodocytophaga aerolata</name>
    <dbReference type="NCBI Taxonomy" id="455078"/>
    <lineage>
        <taxon>Bacteria</taxon>
        <taxon>Pseudomonadati</taxon>
        <taxon>Bacteroidota</taxon>
        <taxon>Cytophagia</taxon>
        <taxon>Cytophagales</taxon>
        <taxon>Rhodocytophagaceae</taxon>
        <taxon>Rhodocytophaga</taxon>
    </lineage>
</organism>
<evidence type="ECO:0000313" key="2">
    <source>
        <dbReference type="Proteomes" id="UP001168528"/>
    </source>
</evidence>
<name>A0ABT8RFS6_9BACT</name>
<dbReference type="EMBL" id="JAUKPO010000026">
    <property type="protein sequence ID" value="MDO1450189.1"/>
    <property type="molecule type" value="Genomic_DNA"/>
</dbReference>
<dbReference type="RefSeq" id="WP_302040991.1">
    <property type="nucleotide sequence ID" value="NZ_JAUKPO010000026.1"/>
</dbReference>
<evidence type="ECO:0000313" key="1">
    <source>
        <dbReference type="EMBL" id="MDO1450189.1"/>
    </source>
</evidence>
<reference evidence="1" key="1">
    <citation type="submission" date="2023-07" db="EMBL/GenBank/DDBJ databases">
        <title>The genome sequence of Rhodocytophaga aerolata KACC 12507.</title>
        <authorList>
            <person name="Zhang X."/>
        </authorList>
    </citation>
    <scope>NUCLEOTIDE SEQUENCE</scope>
    <source>
        <strain evidence="1">KACC 12507</strain>
    </source>
</reference>
<proteinExistence type="predicted"/>
<gene>
    <name evidence="1" type="ORF">Q0590_28170</name>
</gene>
<keyword evidence="2" id="KW-1185">Reference proteome</keyword>
<protein>
    <submittedName>
        <fullName evidence="1">Uncharacterized protein</fullName>
    </submittedName>
</protein>